<dbReference type="NCBIfam" id="NF000355">
    <property type="entry name" value="ribo_prot_ABC_F"/>
    <property type="match status" value="1"/>
</dbReference>
<dbReference type="InterPro" id="IPR003593">
    <property type="entry name" value="AAA+_ATPase"/>
</dbReference>
<evidence type="ECO:0000256" key="2">
    <source>
        <dbReference type="ARBA" id="ARBA00022840"/>
    </source>
</evidence>
<dbReference type="PROSITE" id="PS50893">
    <property type="entry name" value="ABC_TRANSPORTER_2"/>
    <property type="match status" value="2"/>
</dbReference>
<dbReference type="EMBL" id="FQUF01000024">
    <property type="protein sequence ID" value="SHE98603.1"/>
    <property type="molecule type" value="Genomic_DNA"/>
</dbReference>
<keyword evidence="6" id="KW-1185">Reference proteome</keyword>
<keyword evidence="3" id="KW-0175">Coiled coil</keyword>
<feature type="domain" description="ABC transporter" evidence="4">
    <location>
        <begin position="6"/>
        <end position="199"/>
    </location>
</feature>
<dbReference type="OrthoDB" id="9760950at2"/>
<dbReference type="InterPro" id="IPR027417">
    <property type="entry name" value="P-loop_NTPase"/>
</dbReference>
<proteinExistence type="predicted"/>
<dbReference type="AlphaFoldDB" id="A0A1M4XZ76"/>
<evidence type="ECO:0000313" key="6">
    <source>
        <dbReference type="Proteomes" id="UP000184128"/>
    </source>
</evidence>
<keyword evidence="1" id="KW-0547">Nucleotide-binding</keyword>
<feature type="coiled-coil region" evidence="3">
    <location>
        <begin position="195"/>
        <end position="236"/>
    </location>
</feature>
<organism evidence="5 6">
    <name type="scientific">Atopostipes suicloacalis DSM 15692</name>
    <dbReference type="NCBI Taxonomy" id="1121025"/>
    <lineage>
        <taxon>Bacteria</taxon>
        <taxon>Bacillati</taxon>
        <taxon>Bacillota</taxon>
        <taxon>Bacilli</taxon>
        <taxon>Lactobacillales</taxon>
        <taxon>Carnobacteriaceae</taxon>
        <taxon>Atopostipes</taxon>
    </lineage>
</organism>
<name>A0A1M4XZ76_9LACT</name>
<keyword evidence="2 5" id="KW-0067">ATP-binding</keyword>
<dbReference type="PANTHER" id="PTHR42855:SF2">
    <property type="entry name" value="DRUG RESISTANCE ABC TRANSPORTER,ATP-BINDING PROTEIN"/>
    <property type="match status" value="1"/>
</dbReference>
<dbReference type="SMART" id="SM00382">
    <property type="entry name" value="AAA"/>
    <property type="match status" value="2"/>
</dbReference>
<dbReference type="Gene3D" id="3.40.50.300">
    <property type="entry name" value="P-loop containing nucleotide triphosphate hydrolases"/>
    <property type="match status" value="3"/>
</dbReference>
<dbReference type="RefSeq" id="WP_073298306.1">
    <property type="nucleotide sequence ID" value="NZ_FQUF01000024.1"/>
</dbReference>
<evidence type="ECO:0000313" key="5">
    <source>
        <dbReference type="EMBL" id="SHE98603.1"/>
    </source>
</evidence>
<reference evidence="5 6" key="1">
    <citation type="submission" date="2016-11" db="EMBL/GenBank/DDBJ databases">
        <authorList>
            <person name="Jaros S."/>
            <person name="Januszkiewicz K."/>
            <person name="Wedrychowicz H."/>
        </authorList>
    </citation>
    <scope>NUCLEOTIDE SEQUENCE [LARGE SCALE GENOMIC DNA]</scope>
    <source>
        <strain evidence="5 6">DSM 15692</strain>
    </source>
</reference>
<protein>
    <submittedName>
        <fullName evidence="5">Macrolide transport system ATP-binding/permease protein</fullName>
    </submittedName>
</protein>
<accession>A0A1M4XZ76</accession>
<dbReference type="Pfam" id="PF00005">
    <property type="entry name" value="ABC_tran"/>
    <property type="match status" value="2"/>
</dbReference>
<evidence type="ECO:0000256" key="3">
    <source>
        <dbReference type="SAM" id="Coils"/>
    </source>
</evidence>
<dbReference type="InterPro" id="IPR051309">
    <property type="entry name" value="ABCF_ATPase"/>
</dbReference>
<sequence>MENLVLELNHVEKSFMSKNVLTIENLKVYENEKIGIVGGNGEGKSTLLNLIAKKMKPDIGNIHRLIEFEYYEQIKENINPDYTKIDPEHLSRLDVPSHEVAHLSGGEKTRLRLAEYFSTYNLGLLMDEPTTHLDIEGIQFLIDELKYYYGTLLVVSHNRYFLDEIVDIIWEVDNGKITVYPGNYSIYQELKQQELIEQQNAYEKFIKEKSRLEQAAKEKQARAEKLSNVSEKQKNRFVKPDRLSSSKQKDTVQKAAHRSAKAIEKRVEQLETVGKVETDHLIQFPEPENLEMHNDFPIMGQKISIQKGKKYLFDEANFQLPIGKRIAIVGPNGSGKSTLLNHIITNSEGITLSNKIVFSVYKQMAYQLTEDKTILEFLKQDSHMKEPIIRSILNNLGFEQVEIVKKIVSDLSGGEATRLAIAKLFTDPSNVLILDEPTNFIDVQTIEALEVLMKSYRGTILFTSHDKYFVENVADQIWRIESRKLKLIEY</sequence>
<dbReference type="PROSITE" id="PS00211">
    <property type="entry name" value="ABC_TRANSPORTER_1"/>
    <property type="match status" value="2"/>
</dbReference>
<dbReference type="InterPro" id="IPR017871">
    <property type="entry name" value="ABC_transporter-like_CS"/>
</dbReference>
<dbReference type="Proteomes" id="UP000184128">
    <property type="component" value="Unassembled WGS sequence"/>
</dbReference>
<feature type="domain" description="ABC transporter" evidence="4">
    <location>
        <begin position="298"/>
        <end position="490"/>
    </location>
</feature>
<evidence type="ECO:0000259" key="4">
    <source>
        <dbReference type="PROSITE" id="PS50893"/>
    </source>
</evidence>
<dbReference type="PANTHER" id="PTHR42855">
    <property type="entry name" value="ABC TRANSPORTER ATP-BINDING SUBUNIT"/>
    <property type="match status" value="1"/>
</dbReference>
<dbReference type="STRING" id="1121025.SAMN02745249_01569"/>
<gene>
    <name evidence="5" type="ORF">SAMN02745249_01569</name>
</gene>
<dbReference type="InterPro" id="IPR003439">
    <property type="entry name" value="ABC_transporter-like_ATP-bd"/>
</dbReference>
<dbReference type="SUPFAM" id="SSF52540">
    <property type="entry name" value="P-loop containing nucleoside triphosphate hydrolases"/>
    <property type="match status" value="2"/>
</dbReference>
<dbReference type="CDD" id="cd03221">
    <property type="entry name" value="ABCF_EF-3"/>
    <property type="match status" value="2"/>
</dbReference>
<dbReference type="GO" id="GO:0016887">
    <property type="term" value="F:ATP hydrolysis activity"/>
    <property type="evidence" value="ECO:0007669"/>
    <property type="project" value="InterPro"/>
</dbReference>
<dbReference type="GO" id="GO:0005524">
    <property type="term" value="F:ATP binding"/>
    <property type="evidence" value="ECO:0007669"/>
    <property type="project" value="UniProtKB-KW"/>
</dbReference>
<evidence type="ECO:0000256" key="1">
    <source>
        <dbReference type="ARBA" id="ARBA00022741"/>
    </source>
</evidence>